<accession>A0A8J6Q8M5</accession>
<gene>
    <name evidence="3" type="ORF">ICJ83_12040</name>
</gene>
<keyword evidence="4" id="KW-1185">Reference proteome</keyword>
<proteinExistence type="predicted"/>
<keyword evidence="2" id="KW-0472">Membrane</keyword>
<evidence type="ECO:0000256" key="1">
    <source>
        <dbReference type="SAM" id="Coils"/>
    </source>
</evidence>
<protein>
    <submittedName>
        <fullName evidence="3">Uncharacterized protein</fullName>
    </submittedName>
</protein>
<keyword evidence="1" id="KW-0175">Coiled coil</keyword>
<reference evidence="3 4" key="1">
    <citation type="submission" date="2020-09" db="EMBL/GenBank/DDBJ databases">
        <title>TT11 complete genome.</title>
        <authorList>
            <person name="Wu Z."/>
        </authorList>
    </citation>
    <scope>NUCLEOTIDE SEQUENCE [LARGE SCALE GENOMIC DNA]</scope>
    <source>
        <strain evidence="3 4">TT11</strain>
    </source>
</reference>
<comment type="caution">
    <text evidence="3">The sequence shown here is derived from an EMBL/GenBank/DDBJ whole genome shotgun (WGS) entry which is preliminary data.</text>
</comment>
<dbReference type="Proteomes" id="UP000600588">
    <property type="component" value="Unassembled WGS sequence"/>
</dbReference>
<keyword evidence="2" id="KW-0812">Transmembrane</keyword>
<dbReference type="RefSeq" id="WP_188230654.1">
    <property type="nucleotide sequence ID" value="NZ_JACVXB010000005.1"/>
</dbReference>
<dbReference type="EMBL" id="JACVXB010000005">
    <property type="protein sequence ID" value="MBD0832865.1"/>
    <property type="molecule type" value="Genomic_DNA"/>
</dbReference>
<dbReference type="AlphaFoldDB" id="A0A8J6Q8M5"/>
<sequence>MGQTEFDKDIKGKLEQRLLKPSEHSWDKLSNDLKAIEAKNKKTNLKRMLVAAAVIAALFVVYFNVSKNKEVPIIVNVPTDVESNNEHIQGITKQEDIKVVVETIIEQTPKSTSQKITLPKNADKVVNKIDSEVKPEAIKVELNQLEKTVSIEDQKVKEVVAQINELKKLNKEVTDEEIEMLLLEAQRSIHAQKIMQQSSGMASADVLLMEVETELDQSFRNKVFEAIKSSFGTVKTAVVQRNN</sequence>
<feature type="transmembrane region" description="Helical" evidence="2">
    <location>
        <begin position="48"/>
        <end position="65"/>
    </location>
</feature>
<name>A0A8J6Q8M5_9FLAO</name>
<organism evidence="3 4">
    <name type="scientific">Aestuariibaculum sediminum</name>
    <dbReference type="NCBI Taxonomy" id="2770637"/>
    <lineage>
        <taxon>Bacteria</taxon>
        <taxon>Pseudomonadati</taxon>
        <taxon>Bacteroidota</taxon>
        <taxon>Flavobacteriia</taxon>
        <taxon>Flavobacteriales</taxon>
        <taxon>Flavobacteriaceae</taxon>
    </lineage>
</organism>
<evidence type="ECO:0000313" key="4">
    <source>
        <dbReference type="Proteomes" id="UP000600588"/>
    </source>
</evidence>
<evidence type="ECO:0000256" key="2">
    <source>
        <dbReference type="SAM" id="Phobius"/>
    </source>
</evidence>
<evidence type="ECO:0000313" key="3">
    <source>
        <dbReference type="EMBL" id="MBD0832865.1"/>
    </source>
</evidence>
<feature type="coiled-coil region" evidence="1">
    <location>
        <begin position="156"/>
        <end position="186"/>
    </location>
</feature>
<keyword evidence="2" id="KW-1133">Transmembrane helix</keyword>